<dbReference type="EMBL" id="JAVDWN010000004">
    <property type="protein sequence ID" value="MDR7163614.1"/>
    <property type="molecule type" value="Genomic_DNA"/>
</dbReference>
<organism evidence="3 4">
    <name type="scientific">Pseudarthrobacter oxydans</name>
    <name type="common">Arthrobacter oxydans</name>
    <dbReference type="NCBI Taxonomy" id="1671"/>
    <lineage>
        <taxon>Bacteria</taxon>
        <taxon>Bacillati</taxon>
        <taxon>Actinomycetota</taxon>
        <taxon>Actinomycetes</taxon>
        <taxon>Micrococcales</taxon>
        <taxon>Micrococcaceae</taxon>
        <taxon>Pseudarthrobacter</taxon>
    </lineage>
</organism>
<accession>A0AAW8N9U2</accession>
<comment type="caution">
    <text evidence="3">The sequence shown here is derived from an EMBL/GenBank/DDBJ whole genome shotgun (WGS) entry which is preliminary data.</text>
</comment>
<feature type="compositionally biased region" description="Basic and acidic residues" evidence="1">
    <location>
        <begin position="1"/>
        <end position="21"/>
    </location>
</feature>
<dbReference type="InterPro" id="IPR006026">
    <property type="entry name" value="Peptidase_Metallo"/>
</dbReference>
<evidence type="ECO:0000259" key="2">
    <source>
        <dbReference type="SMART" id="SM00235"/>
    </source>
</evidence>
<gene>
    <name evidence="3" type="ORF">J2X12_001628</name>
</gene>
<dbReference type="Proteomes" id="UP001262032">
    <property type="component" value="Unassembled WGS sequence"/>
</dbReference>
<dbReference type="InterPro" id="IPR024079">
    <property type="entry name" value="MetalloPept_cat_dom_sf"/>
</dbReference>
<feature type="region of interest" description="Disordered" evidence="1">
    <location>
        <begin position="1"/>
        <end position="25"/>
    </location>
</feature>
<evidence type="ECO:0000313" key="4">
    <source>
        <dbReference type="Proteomes" id="UP001262032"/>
    </source>
</evidence>
<dbReference type="GeneID" id="97422010"/>
<proteinExistence type="predicted"/>
<dbReference type="GO" id="GO:0008270">
    <property type="term" value="F:zinc ion binding"/>
    <property type="evidence" value="ECO:0007669"/>
    <property type="project" value="InterPro"/>
</dbReference>
<dbReference type="SMART" id="SM00235">
    <property type="entry name" value="ZnMc"/>
    <property type="match status" value="1"/>
</dbReference>
<dbReference type="Pfam" id="PF01400">
    <property type="entry name" value="Astacin"/>
    <property type="match status" value="1"/>
</dbReference>
<dbReference type="Gene3D" id="3.40.390.10">
    <property type="entry name" value="Collagenase (Catalytic Domain)"/>
    <property type="match status" value="1"/>
</dbReference>
<sequence length="348" mass="39178">MDDRVAVNDQPAGRHCDEKPQTRPVLRPDLSTRRERLIRLLRLKWVNGTVLHYWFLAAPAPQKEAVRTAFKEWKDLGIGLEFSEVADRSEAEVRIAFDQGDGSWSYVGRDVLGISANEPTMNFGWDLTDEYGRTTALHEIGHTLGLPHEHQNPFSGIVWDEAKVYEYFGGAPNHWPPEQTLHNVLRKIDTSEVDGSSWDPDSVMEYWFPAGLIKEPARFQSGLNPPGGLSNADKEWVRKFFPALHPTLPVLHPFQSVPLSLVPGGQADFALEPQASRKYEIGTFGAADTVLVLFEEVQGGLRFVAGDDDSGEDRNSRVSAKLFQGRRYVVRVRLYWAGESGQTAVMHW</sequence>
<evidence type="ECO:0000313" key="3">
    <source>
        <dbReference type="EMBL" id="MDR7163614.1"/>
    </source>
</evidence>
<evidence type="ECO:0000256" key="1">
    <source>
        <dbReference type="SAM" id="MobiDB-lite"/>
    </source>
</evidence>
<dbReference type="RefSeq" id="WP_251420103.1">
    <property type="nucleotide sequence ID" value="NZ_JABTYH010000001.1"/>
</dbReference>
<name>A0AAW8N9U2_PSEOX</name>
<dbReference type="GO" id="GO:0006508">
    <property type="term" value="P:proteolysis"/>
    <property type="evidence" value="ECO:0007669"/>
    <property type="project" value="InterPro"/>
</dbReference>
<dbReference type="InterPro" id="IPR001506">
    <property type="entry name" value="Peptidase_M12A"/>
</dbReference>
<dbReference type="GO" id="GO:0004222">
    <property type="term" value="F:metalloendopeptidase activity"/>
    <property type="evidence" value="ECO:0007669"/>
    <property type="project" value="InterPro"/>
</dbReference>
<reference evidence="3" key="1">
    <citation type="submission" date="2023-07" db="EMBL/GenBank/DDBJ databases">
        <title>Sorghum-associated microbial communities from plants grown in Nebraska, USA.</title>
        <authorList>
            <person name="Schachtman D."/>
        </authorList>
    </citation>
    <scope>NUCLEOTIDE SEQUENCE</scope>
    <source>
        <strain evidence="3">BE261</strain>
    </source>
</reference>
<dbReference type="AlphaFoldDB" id="A0AAW8N9U2"/>
<feature type="domain" description="Peptidase metallopeptidase" evidence="2">
    <location>
        <begin position="41"/>
        <end position="170"/>
    </location>
</feature>
<dbReference type="SUPFAM" id="SSF55486">
    <property type="entry name" value="Metalloproteases ('zincins'), catalytic domain"/>
    <property type="match status" value="1"/>
</dbReference>
<protein>
    <recommendedName>
        <fullName evidence="2">Peptidase metallopeptidase domain-containing protein</fullName>
    </recommendedName>
</protein>